<feature type="region of interest" description="Disordered" evidence="2">
    <location>
        <begin position="1"/>
        <end position="120"/>
    </location>
</feature>
<dbReference type="InterPro" id="IPR000727">
    <property type="entry name" value="T_SNARE_dom"/>
</dbReference>
<accession>A0A5J5EQV1</accession>
<dbReference type="InParanoid" id="A0A5J5EQV1"/>
<dbReference type="GO" id="GO:0006887">
    <property type="term" value="P:exocytosis"/>
    <property type="evidence" value="ECO:0007669"/>
    <property type="project" value="TreeGrafter"/>
</dbReference>
<evidence type="ECO:0000256" key="1">
    <source>
        <dbReference type="ARBA" id="ARBA00009480"/>
    </source>
</evidence>
<dbReference type="AlphaFoldDB" id="A0A5J5EQV1"/>
<feature type="compositionally biased region" description="Basic and acidic residues" evidence="2">
    <location>
        <begin position="164"/>
        <end position="173"/>
    </location>
</feature>
<feature type="region of interest" description="Disordered" evidence="2">
    <location>
        <begin position="206"/>
        <end position="262"/>
    </location>
</feature>
<name>A0A5J5EQV1_9PEZI</name>
<dbReference type="CDD" id="cd15886">
    <property type="entry name" value="SNARE_SEC9N"/>
    <property type="match status" value="1"/>
</dbReference>
<feature type="compositionally biased region" description="Basic and acidic residues" evidence="2">
    <location>
        <begin position="1"/>
        <end position="17"/>
    </location>
</feature>
<dbReference type="EMBL" id="VXIS01000148">
    <property type="protein sequence ID" value="KAA8900858.1"/>
    <property type="molecule type" value="Genomic_DNA"/>
</dbReference>
<dbReference type="PANTHER" id="PTHR19305">
    <property type="entry name" value="SYNAPTOSOMAL ASSOCIATED PROTEIN"/>
    <property type="match status" value="1"/>
</dbReference>
<proteinExistence type="inferred from homology"/>
<comment type="caution">
    <text evidence="4">The sequence shown here is derived from an EMBL/GenBank/DDBJ whole genome shotgun (WGS) entry which is preliminary data.</text>
</comment>
<evidence type="ECO:0000313" key="4">
    <source>
        <dbReference type="EMBL" id="KAA8900858.1"/>
    </source>
</evidence>
<feature type="region of interest" description="Disordered" evidence="2">
    <location>
        <begin position="159"/>
        <end position="179"/>
    </location>
</feature>
<organism evidence="4 5">
    <name type="scientific">Sphaerosporella brunnea</name>
    <dbReference type="NCBI Taxonomy" id="1250544"/>
    <lineage>
        <taxon>Eukaryota</taxon>
        <taxon>Fungi</taxon>
        <taxon>Dikarya</taxon>
        <taxon>Ascomycota</taxon>
        <taxon>Pezizomycotina</taxon>
        <taxon>Pezizomycetes</taxon>
        <taxon>Pezizales</taxon>
        <taxon>Pyronemataceae</taxon>
        <taxon>Sphaerosporella</taxon>
    </lineage>
</organism>
<dbReference type="Gene3D" id="1.20.5.110">
    <property type="match status" value="2"/>
</dbReference>
<feature type="compositionally biased region" description="Low complexity" evidence="2">
    <location>
        <begin position="49"/>
        <end position="58"/>
    </location>
</feature>
<dbReference type="SMART" id="SM00397">
    <property type="entry name" value="t_SNARE"/>
    <property type="match status" value="2"/>
</dbReference>
<protein>
    <submittedName>
        <fullName evidence="4">V-SNARE</fullName>
    </submittedName>
</protein>
<evidence type="ECO:0000259" key="3">
    <source>
        <dbReference type="PROSITE" id="PS50192"/>
    </source>
</evidence>
<comment type="similarity">
    <text evidence="1">Belongs to the SNAP-25 family.</text>
</comment>
<dbReference type="GO" id="GO:0031201">
    <property type="term" value="C:SNARE complex"/>
    <property type="evidence" value="ECO:0007669"/>
    <property type="project" value="TreeGrafter"/>
</dbReference>
<feature type="compositionally biased region" description="Basic and acidic residues" evidence="2">
    <location>
        <begin position="212"/>
        <end position="234"/>
    </location>
</feature>
<dbReference type="CDD" id="cd15857">
    <property type="entry name" value="SNARE_SEC9C"/>
    <property type="match status" value="1"/>
</dbReference>
<keyword evidence="5" id="KW-1185">Reference proteome</keyword>
<evidence type="ECO:0000313" key="5">
    <source>
        <dbReference type="Proteomes" id="UP000326924"/>
    </source>
</evidence>
<sequence length="340" mass="37732">MAFWRKKDTKTEADDTSKAALFGNRSNEKSSGGPAAQANPYAVPPPPYQAQAPSYRPPADNDRNALFAGRSQGQGRNMYAQQPPPQQPAPGSSYGRPPPSAGGYGADRELTAEDEEEEDVEAIKQQIRFTKQQSVNSTRNALQVAAAAEETGRNTLARLGQQGERLHNTEKNLDITANHNRVAEEKARELKTLNGSMFAIHVKNPMKSKSRARAEEERILQQHQADREERERTRQAGFQSREAVGRALQGRGSAPGGAKMSLAERSKYQFEADESDEEKEREIDQNLDQLAAITGRLKGLAMATGEEVDRQNTQIDRIMRKSDKVDDQIAITHARIKKIR</sequence>
<dbReference type="Proteomes" id="UP000326924">
    <property type="component" value="Unassembled WGS sequence"/>
</dbReference>
<dbReference type="OrthoDB" id="18679at2759"/>
<reference evidence="4 5" key="1">
    <citation type="submission" date="2019-09" db="EMBL/GenBank/DDBJ databases">
        <title>Draft genome of the ectomycorrhizal ascomycete Sphaerosporella brunnea.</title>
        <authorList>
            <consortium name="DOE Joint Genome Institute"/>
            <person name="Benucci G.M."/>
            <person name="Marozzi G."/>
            <person name="Antonielli L."/>
            <person name="Sanchez S."/>
            <person name="Marco P."/>
            <person name="Wang X."/>
            <person name="Falini L.B."/>
            <person name="Barry K."/>
            <person name="Haridas S."/>
            <person name="Lipzen A."/>
            <person name="Labutti K."/>
            <person name="Grigoriev I.V."/>
            <person name="Murat C."/>
            <person name="Martin F."/>
            <person name="Albertini E."/>
            <person name="Donnini D."/>
            <person name="Bonito G."/>
        </authorList>
    </citation>
    <scope>NUCLEOTIDE SEQUENCE [LARGE SCALE GENOMIC DNA]</scope>
    <source>
        <strain evidence="4 5">Sb_GMNB300</strain>
    </source>
</reference>
<dbReference type="PANTHER" id="PTHR19305:SF9">
    <property type="entry name" value="SYNAPTOSOMAL-ASSOCIATED PROTEIN 29"/>
    <property type="match status" value="1"/>
</dbReference>
<gene>
    <name evidence="4" type="ORF">FN846DRAFT_798829</name>
</gene>
<dbReference type="FunCoup" id="A0A5J5EQV1">
    <property type="interactions" value="116"/>
</dbReference>
<dbReference type="SUPFAM" id="SSF58038">
    <property type="entry name" value="SNARE fusion complex"/>
    <property type="match status" value="2"/>
</dbReference>
<dbReference type="GO" id="GO:0019905">
    <property type="term" value="F:syntaxin binding"/>
    <property type="evidence" value="ECO:0007669"/>
    <property type="project" value="TreeGrafter"/>
</dbReference>
<dbReference type="GO" id="GO:0006906">
    <property type="term" value="P:vesicle fusion"/>
    <property type="evidence" value="ECO:0007669"/>
    <property type="project" value="TreeGrafter"/>
</dbReference>
<dbReference type="PROSITE" id="PS50192">
    <property type="entry name" value="T_SNARE"/>
    <property type="match status" value="1"/>
</dbReference>
<evidence type="ECO:0000256" key="2">
    <source>
        <dbReference type="SAM" id="MobiDB-lite"/>
    </source>
</evidence>
<dbReference type="FunFam" id="1.20.5.110:FF:000048">
    <property type="entry name" value="Protein transport protein SEC9"/>
    <property type="match status" value="1"/>
</dbReference>
<feature type="domain" description="T-SNARE coiled-coil homology" evidence="3">
    <location>
        <begin position="277"/>
        <end position="339"/>
    </location>
</feature>
<dbReference type="GO" id="GO:0005886">
    <property type="term" value="C:plasma membrane"/>
    <property type="evidence" value="ECO:0007669"/>
    <property type="project" value="TreeGrafter"/>
</dbReference>
<dbReference type="GO" id="GO:0005484">
    <property type="term" value="F:SNAP receptor activity"/>
    <property type="evidence" value="ECO:0007669"/>
    <property type="project" value="TreeGrafter"/>
</dbReference>